<evidence type="ECO:0000313" key="2">
    <source>
        <dbReference type="Proteomes" id="UP000321822"/>
    </source>
</evidence>
<accession>A0A5C6Q703</accession>
<dbReference type="PANTHER" id="PTHR43544">
    <property type="entry name" value="SHORT-CHAIN DEHYDROGENASE/REDUCTASE"/>
    <property type="match status" value="1"/>
</dbReference>
<dbReference type="SUPFAM" id="SSF51735">
    <property type="entry name" value="NAD(P)-binding Rossmann-fold domains"/>
    <property type="match status" value="1"/>
</dbReference>
<sequence length="248" mass="27679">MITQQTLIIGANSDIAKALALKITASETAGVILISRDVSVYDSLYRDNNNSHVHAITIKDYQSQSIEQAITDISTFNHAPITRIFICNGILHNKHIKPEKRIEDFDVESFNQVMASNALTPMLWIQKLIPTLTGKSPCKIVVFSARVGSISDNRLGGWYSYRASKAALNMMLKTAAIEVARRDKNIKLIAFHPGTTDTPLSKPFQKNVPENKLFTCDFVASQLLTIVENSSYDQTASYLDWQGKSINW</sequence>
<reference evidence="1 2" key="1">
    <citation type="submission" date="2019-07" db="EMBL/GenBank/DDBJ databases">
        <title>Genomes of sea-ice associated Colwellia species.</title>
        <authorList>
            <person name="Bowman J.P."/>
        </authorList>
    </citation>
    <scope>NUCLEOTIDE SEQUENCE [LARGE SCALE GENOMIC DNA]</scope>
    <source>
        <strain evidence="1 2">ACAM 459</strain>
    </source>
</reference>
<dbReference type="Pfam" id="PF00106">
    <property type="entry name" value="adh_short"/>
    <property type="match status" value="1"/>
</dbReference>
<evidence type="ECO:0000313" key="1">
    <source>
        <dbReference type="EMBL" id="TWX64764.1"/>
    </source>
</evidence>
<dbReference type="InterPro" id="IPR002347">
    <property type="entry name" value="SDR_fam"/>
</dbReference>
<dbReference type="Proteomes" id="UP000321822">
    <property type="component" value="Unassembled WGS sequence"/>
</dbReference>
<proteinExistence type="predicted"/>
<dbReference type="AlphaFoldDB" id="A0A5C6Q703"/>
<dbReference type="GO" id="GO:0005737">
    <property type="term" value="C:cytoplasm"/>
    <property type="evidence" value="ECO:0007669"/>
    <property type="project" value="TreeGrafter"/>
</dbReference>
<protein>
    <submittedName>
        <fullName evidence="1">SDR family NAD(P)-dependent oxidoreductase</fullName>
    </submittedName>
</protein>
<dbReference type="EMBL" id="VOLT01000012">
    <property type="protein sequence ID" value="TWX64764.1"/>
    <property type="molecule type" value="Genomic_DNA"/>
</dbReference>
<comment type="caution">
    <text evidence="1">The sequence shown here is derived from an EMBL/GenBank/DDBJ whole genome shotgun (WGS) entry which is preliminary data.</text>
</comment>
<dbReference type="PRINTS" id="PR00081">
    <property type="entry name" value="GDHRDH"/>
</dbReference>
<organism evidence="1 2">
    <name type="scientific">Colwellia demingiae</name>
    <dbReference type="NCBI Taxonomy" id="89401"/>
    <lineage>
        <taxon>Bacteria</taxon>
        <taxon>Pseudomonadati</taxon>
        <taxon>Pseudomonadota</taxon>
        <taxon>Gammaproteobacteria</taxon>
        <taxon>Alteromonadales</taxon>
        <taxon>Colwelliaceae</taxon>
        <taxon>Colwellia</taxon>
    </lineage>
</organism>
<dbReference type="InterPro" id="IPR051468">
    <property type="entry name" value="Fungal_SecMetab_SDRs"/>
</dbReference>
<name>A0A5C6Q703_9GAMM</name>
<dbReference type="Gene3D" id="3.40.50.720">
    <property type="entry name" value="NAD(P)-binding Rossmann-like Domain"/>
    <property type="match status" value="1"/>
</dbReference>
<dbReference type="GO" id="GO:0016491">
    <property type="term" value="F:oxidoreductase activity"/>
    <property type="evidence" value="ECO:0007669"/>
    <property type="project" value="TreeGrafter"/>
</dbReference>
<dbReference type="InterPro" id="IPR036291">
    <property type="entry name" value="NAD(P)-bd_dom_sf"/>
</dbReference>
<dbReference type="PANTHER" id="PTHR43544:SF12">
    <property type="entry name" value="NAD(P)-BINDING ROSSMANN-FOLD SUPERFAMILY PROTEIN"/>
    <property type="match status" value="1"/>
</dbReference>
<gene>
    <name evidence="1" type="ORF">ESZ36_18885</name>
</gene>
<dbReference type="RefSeq" id="WP_146790756.1">
    <property type="nucleotide sequence ID" value="NZ_VOLT01000012.1"/>
</dbReference>
<keyword evidence="2" id="KW-1185">Reference proteome</keyword>
<dbReference type="OrthoDB" id="9785826at2"/>